<evidence type="ECO:0000313" key="7">
    <source>
        <dbReference type="Proteomes" id="UP000597038"/>
    </source>
</evidence>
<proteinExistence type="predicted"/>
<reference evidence="5 6" key="1">
    <citation type="journal article" date="2018" name="Vet. Microbiol.">
        <title>Characterisation of Staphylococcus felis isolated from cats using whole genome sequencing.</title>
        <authorList>
            <person name="Worthing K."/>
            <person name="Pang S."/>
            <person name="Trott D.J."/>
            <person name="Abraham S."/>
            <person name="Coombs G.W."/>
            <person name="Jordan D."/>
            <person name="McIntyre L."/>
            <person name="Davies M.R."/>
            <person name="Norris J."/>
        </authorList>
    </citation>
    <scope>NUCLEOTIDE SEQUENCE [LARGE SCALE GENOMIC DNA]</scope>
    <source>
        <strain evidence="4 5">F25</strain>
        <strain evidence="3 6">F9</strain>
    </source>
</reference>
<dbReference type="InterPro" id="IPR036721">
    <property type="entry name" value="RCK_C_sf"/>
</dbReference>
<evidence type="ECO:0000313" key="2">
    <source>
        <dbReference type="EMBL" id="MBH9582113.1"/>
    </source>
</evidence>
<sequence>MESQMIPGVGTKYSMTTSNDEMIHIILHYNGKREIYITDQDEDVIANLKLNSSEAMDVALKLMDMNHDTIEKQEFERFSLLRKEMLVDWIKVGKASPLRDVDVAQAEKRVPDGVHIVGISRGSQVIPKPNGSEKILEGDTLLVIGYNDALSEFEAVCKPSRM</sequence>
<reference evidence="2 7" key="2">
    <citation type="submission" date="2020-12" db="EMBL/GenBank/DDBJ databases">
        <title>Genomic analysis of Staphylococcus felis from a cat with skin infection.</title>
        <authorList>
            <person name="Aslantas O."/>
            <person name="Keskin O."/>
            <person name="Buyukaltay K."/>
            <person name="Gullu Yucetepe A."/>
        </authorList>
    </citation>
    <scope>NUCLEOTIDE SEQUENCE [LARGE SCALE GENOMIC DNA]</scope>
    <source>
        <strain evidence="2 7">HARRANVET</strain>
    </source>
</reference>
<keyword evidence="7" id="KW-1185">Reference proteome</keyword>
<dbReference type="PROSITE" id="PS51202">
    <property type="entry name" value="RCK_C"/>
    <property type="match status" value="1"/>
</dbReference>
<name>A0A2K3ZE09_9STAP</name>
<dbReference type="GO" id="GO:0006813">
    <property type="term" value="P:potassium ion transport"/>
    <property type="evidence" value="ECO:0007669"/>
    <property type="project" value="InterPro"/>
</dbReference>
<dbReference type="GeneID" id="48057303"/>
<dbReference type="EMBL" id="JAEDAQ010000032">
    <property type="protein sequence ID" value="MBH9582113.1"/>
    <property type="molecule type" value="Genomic_DNA"/>
</dbReference>
<comment type="caution">
    <text evidence="3">The sequence shown here is derived from an EMBL/GenBank/DDBJ whole genome shotgun (WGS) entry which is preliminary data.</text>
</comment>
<dbReference type="EMBL" id="QKYD01000159">
    <property type="protein sequence ID" value="REI19424.1"/>
    <property type="molecule type" value="Genomic_DNA"/>
</dbReference>
<evidence type="ECO:0000313" key="5">
    <source>
        <dbReference type="Proteomes" id="UP000256337"/>
    </source>
</evidence>
<dbReference type="AlphaFoldDB" id="A0A2K3ZE09"/>
<accession>A0A2K3ZE09</accession>
<dbReference type="RefSeq" id="WP_103208688.1">
    <property type="nucleotide sequence ID" value="NZ_CAJUZQ010000051.1"/>
</dbReference>
<evidence type="ECO:0000313" key="4">
    <source>
        <dbReference type="EMBL" id="REI19424.1"/>
    </source>
</evidence>
<dbReference type="Proteomes" id="UP000597038">
    <property type="component" value="Unassembled WGS sequence"/>
</dbReference>
<feature type="domain" description="RCK C-terminal" evidence="1">
    <location>
        <begin position="73"/>
        <end position="159"/>
    </location>
</feature>
<evidence type="ECO:0000313" key="3">
    <source>
        <dbReference type="EMBL" id="REI01689.1"/>
    </source>
</evidence>
<dbReference type="KEGG" id="sfq:C7J90_03635"/>
<dbReference type="InterPro" id="IPR006037">
    <property type="entry name" value="RCK_C"/>
</dbReference>
<evidence type="ECO:0000259" key="1">
    <source>
        <dbReference type="PROSITE" id="PS51202"/>
    </source>
</evidence>
<dbReference type="SUPFAM" id="SSF116726">
    <property type="entry name" value="TrkA C-terminal domain-like"/>
    <property type="match status" value="1"/>
</dbReference>
<gene>
    <name evidence="4" type="ORF">DOS76_10990</name>
    <name evidence="3" type="ORF">DOS83_00030</name>
    <name evidence="2" type="ORF">I9026_12100</name>
</gene>
<dbReference type="Pfam" id="PF25991">
    <property type="entry name" value="KhtT_N"/>
    <property type="match status" value="1"/>
</dbReference>
<dbReference type="GO" id="GO:0008324">
    <property type="term" value="F:monoatomic cation transmembrane transporter activity"/>
    <property type="evidence" value="ECO:0007669"/>
    <property type="project" value="InterPro"/>
</dbReference>
<protein>
    <recommendedName>
        <fullName evidence="1">RCK C-terminal domain-containing protein</fullName>
    </recommendedName>
</protein>
<evidence type="ECO:0000313" key="6">
    <source>
        <dbReference type="Proteomes" id="UP000256562"/>
    </source>
</evidence>
<dbReference type="Pfam" id="PF02080">
    <property type="entry name" value="TrkA_C"/>
    <property type="match status" value="1"/>
</dbReference>
<dbReference type="InterPro" id="IPR058776">
    <property type="entry name" value="KhtT-like_N"/>
</dbReference>
<dbReference type="OrthoDB" id="67547at2"/>
<dbReference type="Proteomes" id="UP000256337">
    <property type="component" value="Unassembled WGS sequence"/>
</dbReference>
<dbReference type="Proteomes" id="UP000256562">
    <property type="component" value="Unassembled WGS sequence"/>
</dbReference>
<dbReference type="Gene3D" id="3.30.70.1450">
    <property type="entry name" value="Regulator of K+ conductance, C-terminal domain"/>
    <property type="match status" value="1"/>
</dbReference>
<organism evidence="3 6">
    <name type="scientific">Staphylococcus felis</name>
    <dbReference type="NCBI Taxonomy" id="46127"/>
    <lineage>
        <taxon>Bacteria</taxon>
        <taxon>Bacillati</taxon>
        <taxon>Bacillota</taxon>
        <taxon>Bacilli</taxon>
        <taxon>Bacillales</taxon>
        <taxon>Staphylococcaceae</taxon>
        <taxon>Staphylococcus</taxon>
    </lineage>
</organism>
<dbReference type="EMBL" id="QKXQ01000003">
    <property type="protein sequence ID" value="REI01689.1"/>
    <property type="molecule type" value="Genomic_DNA"/>
</dbReference>